<sequence>MKAVGLGAAGLGATGAAAPVFHDLDEVANYKIKPKHPWFVKERDYLDSTTEIDWSMMERYAGASWDNQSKHVTAEHNLEIRTTTSEKLLQRTLNKKPGDQLRDRAMRHGHRPLGYSYFTGRSI</sequence>
<evidence type="ECO:0000313" key="1">
    <source>
        <dbReference type="EMBL" id="GAI83178.1"/>
    </source>
</evidence>
<gene>
    <name evidence="1" type="ORF">S12H4_24957</name>
</gene>
<dbReference type="AlphaFoldDB" id="X1RR88"/>
<name>X1RR88_9ZZZZ</name>
<dbReference type="EMBL" id="BARW01013746">
    <property type="protein sequence ID" value="GAI83178.1"/>
    <property type="molecule type" value="Genomic_DNA"/>
</dbReference>
<organism evidence="1">
    <name type="scientific">marine sediment metagenome</name>
    <dbReference type="NCBI Taxonomy" id="412755"/>
    <lineage>
        <taxon>unclassified sequences</taxon>
        <taxon>metagenomes</taxon>
        <taxon>ecological metagenomes</taxon>
    </lineage>
</organism>
<feature type="non-terminal residue" evidence="1">
    <location>
        <position position="123"/>
    </location>
</feature>
<protein>
    <submittedName>
        <fullName evidence="1">Uncharacterized protein</fullName>
    </submittedName>
</protein>
<comment type="caution">
    <text evidence="1">The sequence shown here is derived from an EMBL/GenBank/DDBJ whole genome shotgun (WGS) entry which is preliminary data.</text>
</comment>
<accession>X1RR88</accession>
<proteinExistence type="predicted"/>
<reference evidence="1" key="1">
    <citation type="journal article" date="2014" name="Front. Microbiol.">
        <title>High frequency of phylogenetically diverse reductive dehalogenase-homologous genes in deep subseafloor sedimentary metagenomes.</title>
        <authorList>
            <person name="Kawai M."/>
            <person name="Futagami T."/>
            <person name="Toyoda A."/>
            <person name="Takaki Y."/>
            <person name="Nishi S."/>
            <person name="Hori S."/>
            <person name="Arai W."/>
            <person name="Tsubouchi T."/>
            <person name="Morono Y."/>
            <person name="Uchiyama I."/>
            <person name="Ito T."/>
            <person name="Fujiyama A."/>
            <person name="Inagaki F."/>
            <person name="Takami H."/>
        </authorList>
    </citation>
    <scope>NUCLEOTIDE SEQUENCE</scope>
    <source>
        <strain evidence="1">Expedition CK06-06</strain>
    </source>
</reference>